<dbReference type="GO" id="GO:0010008">
    <property type="term" value="C:endosome membrane"/>
    <property type="evidence" value="ECO:0007669"/>
    <property type="project" value="UniProtKB-SubCell"/>
</dbReference>
<keyword evidence="7" id="KW-0399">Innate immunity</keyword>
<dbReference type="InterPro" id="IPR032675">
    <property type="entry name" value="LRR_dom_sf"/>
</dbReference>
<dbReference type="GO" id="GO:0032722">
    <property type="term" value="P:positive regulation of chemokine production"/>
    <property type="evidence" value="ECO:0007669"/>
    <property type="project" value="UniProtKB-ARBA"/>
</dbReference>
<keyword evidence="20 27" id="KW-0675">Receptor</keyword>
<evidence type="ECO:0000256" key="19">
    <source>
        <dbReference type="ARBA" id="ARBA00023157"/>
    </source>
</evidence>
<dbReference type="SMART" id="SM00365">
    <property type="entry name" value="LRR_SD22"/>
    <property type="match status" value="8"/>
</dbReference>
<proteinExistence type="inferred from homology"/>
<feature type="transmembrane region" description="Helical" evidence="24">
    <location>
        <begin position="701"/>
        <end position="721"/>
    </location>
</feature>
<evidence type="ECO:0000313" key="27">
    <source>
        <dbReference type="EMBL" id="RXM30817.1"/>
    </source>
</evidence>
<keyword evidence="16" id="KW-0694">RNA-binding</keyword>
<dbReference type="EMBL" id="SCEB01215191">
    <property type="protein sequence ID" value="RXM30817.1"/>
    <property type="molecule type" value="Genomic_DNA"/>
</dbReference>
<evidence type="ECO:0000256" key="2">
    <source>
        <dbReference type="ARBA" id="ARBA00004412"/>
    </source>
</evidence>
<dbReference type="Pfam" id="PF01582">
    <property type="entry name" value="TIR"/>
    <property type="match status" value="1"/>
</dbReference>
<evidence type="ECO:0000256" key="11">
    <source>
        <dbReference type="ARBA" id="ARBA00022737"/>
    </source>
</evidence>
<dbReference type="SMART" id="SM00369">
    <property type="entry name" value="LRR_TYP"/>
    <property type="match status" value="15"/>
</dbReference>
<dbReference type="GO" id="GO:0045087">
    <property type="term" value="P:innate immune response"/>
    <property type="evidence" value="ECO:0007669"/>
    <property type="project" value="UniProtKB-KW"/>
</dbReference>
<dbReference type="GO" id="GO:0032728">
    <property type="term" value="P:positive regulation of interferon-beta production"/>
    <property type="evidence" value="ECO:0007669"/>
    <property type="project" value="UniProtKB-ARBA"/>
</dbReference>
<comment type="similarity">
    <text evidence="4">Belongs to the Toll-like receptor family.</text>
</comment>
<evidence type="ECO:0000256" key="7">
    <source>
        <dbReference type="ARBA" id="ARBA00022588"/>
    </source>
</evidence>
<dbReference type="Gene3D" id="3.80.10.10">
    <property type="entry name" value="Ribonuclease Inhibitor"/>
    <property type="match status" value="1"/>
</dbReference>
<keyword evidence="28" id="KW-1185">Reference proteome</keyword>
<keyword evidence="18 24" id="KW-0472">Membrane</keyword>
<evidence type="ECO:0000256" key="13">
    <source>
        <dbReference type="ARBA" id="ARBA00022824"/>
    </source>
</evidence>
<comment type="subcellular location">
    <subcellularLocation>
        <location evidence="2">Early endosome</location>
    </subcellularLocation>
    <subcellularLocation>
        <location evidence="1">Endoplasmic reticulum membrane</location>
        <topology evidence="1">Single-pass type I membrane protein</topology>
    </subcellularLocation>
    <subcellularLocation>
        <location evidence="3">Endosome membrane</location>
    </subcellularLocation>
</comment>
<dbReference type="InterPro" id="IPR035897">
    <property type="entry name" value="Toll_tir_struct_dom_sf"/>
</dbReference>
<keyword evidence="6" id="KW-0597">Phosphoprotein</keyword>
<dbReference type="GO" id="GO:0038187">
    <property type="term" value="F:pattern recognition receptor activity"/>
    <property type="evidence" value="ECO:0007669"/>
    <property type="project" value="UniProtKB-ARBA"/>
</dbReference>
<dbReference type="Pfam" id="PF13855">
    <property type="entry name" value="LRR_8"/>
    <property type="match status" value="5"/>
</dbReference>
<keyword evidence="11" id="KW-0677">Repeat</keyword>
<evidence type="ECO:0000259" key="26">
    <source>
        <dbReference type="PROSITE" id="PS50104"/>
    </source>
</evidence>
<dbReference type="AlphaFoldDB" id="A0A444U6K2"/>
<evidence type="ECO:0000256" key="25">
    <source>
        <dbReference type="SAM" id="SignalP"/>
    </source>
</evidence>
<evidence type="ECO:0000256" key="24">
    <source>
        <dbReference type="SAM" id="Phobius"/>
    </source>
</evidence>
<dbReference type="Gene3D" id="3.40.50.10140">
    <property type="entry name" value="Toll/interleukin-1 receptor homology (TIR) domain"/>
    <property type="match status" value="1"/>
</dbReference>
<dbReference type="Proteomes" id="UP000289886">
    <property type="component" value="Unassembled WGS sequence"/>
</dbReference>
<dbReference type="SMART" id="SM00082">
    <property type="entry name" value="LRRCT"/>
    <property type="match status" value="1"/>
</dbReference>
<dbReference type="SUPFAM" id="SSF52058">
    <property type="entry name" value="L domain-like"/>
    <property type="match status" value="2"/>
</dbReference>
<evidence type="ECO:0000256" key="9">
    <source>
        <dbReference type="ARBA" id="ARBA00022692"/>
    </source>
</evidence>
<dbReference type="SUPFAM" id="SSF52200">
    <property type="entry name" value="Toll/Interleukin receptor TIR domain"/>
    <property type="match status" value="1"/>
</dbReference>
<keyword evidence="15" id="KW-0391">Immunity</keyword>
<evidence type="ECO:0000256" key="17">
    <source>
        <dbReference type="ARBA" id="ARBA00022989"/>
    </source>
</evidence>
<dbReference type="InterPro" id="IPR026906">
    <property type="entry name" value="LRR_5"/>
</dbReference>
<evidence type="ECO:0000256" key="10">
    <source>
        <dbReference type="ARBA" id="ARBA00022729"/>
    </source>
</evidence>
<organism evidence="27 28">
    <name type="scientific">Acipenser ruthenus</name>
    <name type="common">Sterlet sturgeon</name>
    <dbReference type="NCBI Taxonomy" id="7906"/>
    <lineage>
        <taxon>Eukaryota</taxon>
        <taxon>Metazoa</taxon>
        <taxon>Chordata</taxon>
        <taxon>Craniata</taxon>
        <taxon>Vertebrata</taxon>
        <taxon>Euteleostomi</taxon>
        <taxon>Actinopterygii</taxon>
        <taxon>Chondrostei</taxon>
        <taxon>Acipenseriformes</taxon>
        <taxon>Acipenseridae</taxon>
        <taxon>Acipenser</taxon>
    </lineage>
</organism>
<evidence type="ECO:0000256" key="1">
    <source>
        <dbReference type="ARBA" id="ARBA00004115"/>
    </source>
</evidence>
<gene>
    <name evidence="27" type="ORF">EOD39_7507</name>
</gene>
<keyword evidence="22" id="KW-0395">Inflammatory response</keyword>
<keyword evidence="14" id="KW-0832">Ubl conjugation</keyword>
<evidence type="ECO:0000256" key="5">
    <source>
        <dbReference type="ARBA" id="ARBA00022499"/>
    </source>
</evidence>
<dbReference type="PROSITE" id="PS51450">
    <property type="entry name" value="LRR"/>
    <property type="match status" value="3"/>
</dbReference>
<dbReference type="PANTHER" id="PTHR24365">
    <property type="entry name" value="TOLL-LIKE RECEPTOR"/>
    <property type="match status" value="1"/>
</dbReference>
<evidence type="ECO:0000256" key="12">
    <source>
        <dbReference type="ARBA" id="ARBA00022753"/>
    </source>
</evidence>
<protein>
    <recommendedName>
        <fullName evidence="23">Toll-like receptor 3</fullName>
    </recommendedName>
</protein>
<keyword evidence="21" id="KW-0325">Glycoprotein</keyword>
<dbReference type="FunFam" id="3.40.50.10140:FF:000008">
    <property type="entry name" value="Toll-like receptor 3"/>
    <property type="match status" value="1"/>
</dbReference>
<dbReference type="Pfam" id="PF13306">
    <property type="entry name" value="LRR_5"/>
    <property type="match status" value="1"/>
</dbReference>
<dbReference type="InterPro" id="IPR003591">
    <property type="entry name" value="Leu-rich_rpt_typical-subtyp"/>
</dbReference>
<dbReference type="GO" id="GO:0043123">
    <property type="term" value="P:positive regulation of canonical NF-kappaB signal transduction"/>
    <property type="evidence" value="ECO:0007669"/>
    <property type="project" value="UniProtKB-ARBA"/>
</dbReference>
<keyword evidence="8" id="KW-0433">Leucine-rich repeat</keyword>
<evidence type="ECO:0000256" key="23">
    <source>
        <dbReference type="ARBA" id="ARBA00072834"/>
    </source>
</evidence>
<evidence type="ECO:0000256" key="16">
    <source>
        <dbReference type="ARBA" id="ARBA00022884"/>
    </source>
</evidence>
<keyword evidence="19" id="KW-1015">Disulfide bond</keyword>
<evidence type="ECO:0000256" key="6">
    <source>
        <dbReference type="ARBA" id="ARBA00022553"/>
    </source>
</evidence>
<evidence type="ECO:0000256" key="22">
    <source>
        <dbReference type="ARBA" id="ARBA00023198"/>
    </source>
</evidence>
<dbReference type="Pfam" id="PF17968">
    <property type="entry name" value="Tlr3_TMD"/>
    <property type="match status" value="1"/>
</dbReference>
<feature type="domain" description="TIR" evidence="26">
    <location>
        <begin position="750"/>
        <end position="894"/>
    </location>
</feature>
<dbReference type="GO" id="GO:0002224">
    <property type="term" value="P:toll-like receptor signaling pathway"/>
    <property type="evidence" value="ECO:0007669"/>
    <property type="project" value="TreeGrafter"/>
</dbReference>
<evidence type="ECO:0000256" key="18">
    <source>
        <dbReference type="ARBA" id="ARBA00023136"/>
    </source>
</evidence>
<dbReference type="InterPro" id="IPR041015">
    <property type="entry name" value="TLR3_TMD"/>
</dbReference>
<dbReference type="GO" id="GO:0004888">
    <property type="term" value="F:transmembrane signaling receptor activity"/>
    <property type="evidence" value="ECO:0007669"/>
    <property type="project" value="UniProtKB-ARBA"/>
</dbReference>
<keyword evidence="10 25" id="KW-0732">Signal</keyword>
<evidence type="ECO:0000256" key="14">
    <source>
        <dbReference type="ARBA" id="ARBA00022843"/>
    </source>
</evidence>
<evidence type="ECO:0000256" key="4">
    <source>
        <dbReference type="ARBA" id="ARBA00009634"/>
    </source>
</evidence>
<dbReference type="SMART" id="SM00364">
    <property type="entry name" value="LRR_BAC"/>
    <property type="match status" value="6"/>
</dbReference>
<dbReference type="GO" id="GO:0090594">
    <property type="term" value="P:inflammatory response to wounding"/>
    <property type="evidence" value="ECO:0007669"/>
    <property type="project" value="UniProtKB-ARBA"/>
</dbReference>
<evidence type="ECO:0000256" key="15">
    <source>
        <dbReference type="ARBA" id="ARBA00022859"/>
    </source>
</evidence>
<dbReference type="InterPro" id="IPR001611">
    <property type="entry name" value="Leu-rich_rpt"/>
</dbReference>
<name>A0A444U6K2_ACIRT</name>
<keyword evidence="13" id="KW-0256">Endoplasmic reticulum</keyword>
<evidence type="ECO:0000313" key="28">
    <source>
        <dbReference type="Proteomes" id="UP000289886"/>
    </source>
</evidence>
<keyword evidence="5" id="KW-1017">Isopeptide bond</keyword>
<keyword evidence="12" id="KW-0967">Endosome</keyword>
<feature type="chain" id="PRO_5019320690" description="Toll-like receptor 3" evidence="25">
    <location>
        <begin position="21"/>
        <end position="902"/>
    </location>
</feature>
<dbReference type="FunFam" id="3.80.10.10:FF:000137">
    <property type="entry name" value="Toll-like receptor 3"/>
    <property type="match status" value="1"/>
</dbReference>
<keyword evidence="17 24" id="KW-1133">Transmembrane helix</keyword>
<sequence>MNICFCVFSLCVGLLTPCLSYVEYKKTECEVKDQIADCSHLKLKEVPSYLPDNITVLDVSHNQLRELPTSVMSQYKQLVYLNAGFNSIKKIQQGLCQTLPLLQELNLEHNEVYELSEKDFTYCSNLSELNLSSNKIKIKGDPFGSLENLSKLDVSRNDLTTANLGTHPQLQNLQELILSGNKISVLKKDEFSCLSNTSLKLLELSSLPLKQFEPGCFHSIGQLYGLVMDHTKLDSVLAEKLCNELSGTALRNLSLQGTTLSKILSSTFKGLKATDLTALDLSKNGLSIINDGSFQWLQKLEYLSLEENSIAHLTKNTFANLTTLNFLNLKKALTKHKTTPILDDFSFQWFINLEHLLMDGNVFRGITEETFTGLKSLKYLSLSSCSMNMKTITNKTLYSLAQSPLVFLNLTGIGISKLENGGFTWFRNLSKLYMGHNAIIQTLTGEEFRGLSSIEEIFLSYNQKITLSSSSFIHTPTLRTLMLGRTLSGTLDLSPSPFQPLQNLTVLDLSNNNIANINEALFSGLQHLKILKLQHNNLARLWKNGNPGGPLLFLKGLVSLRILQLDSNGLDEIPIDAFRGLYKLVQLDLGPNNLNVLPKFIFDDLTSLRVLNLQKNLITSVENGVFETVFKNLQTLYLGKNPFDCTCESMFWFVNWLNKTNTSVPRLNSQYVCNTPPSFYNSSVSLFDTSPCKDLAPFKSLFIFSASFLLVFLVCVIFIRFQGWRIEFFWNVSVSRILGYKEVDIGENRFEYDAYIICAPTDVDLVERNFTPLENIDQGGYQFCYDERDFAAGVSQLDAVVGSMSRSRKIIFVVTEALLKDPWCRRFKVHHAIHQVIEQSRDSIVLIFLEDIPDYKLYQSLFLRRGMIKSCCILHWPVQRDRVKAFRQKMKVALGSSNRMQQ</sequence>
<evidence type="ECO:0000256" key="3">
    <source>
        <dbReference type="ARBA" id="ARBA00004608"/>
    </source>
</evidence>
<evidence type="ECO:0000256" key="8">
    <source>
        <dbReference type="ARBA" id="ARBA00022614"/>
    </source>
</evidence>
<dbReference type="GO" id="GO:0035556">
    <property type="term" value="P:intracellular signal transduction"/>
    <property type="evidence" value="ECO:0007669"/>
    <property type="project" value="UniProtKB-ARBA"/>
</dbReference>
<accession>A0A444U6K2</accession>
<dbReference type="GO" id="GO:0032755">
    <property type="term" value="P:positive regulation of interleukin-6 production"/>
    <property type="evidence" value="ECO:0007669"/>
    <property type="project" value="UniProtKB-ARBA"/>
</dbReference>
<dbReference type="GO" id="GO:0005769">
    <property type="term" value="C:early endosome"/>
    <property type="evidence" value="ECO:0007669"/>
    <property type="project" value="UniProtKB-SubCell"/>
</dbReference>
<dbReference type="GO" id="GO:0046330">
    <property type="term" value="P:positive regulation of JNK cascade"/>
    <property type="evidence" value="ECO:0007669"/>
    <property type="project" value="UniProtKB-ARBA"/>
</dbReference>
<reference evidence="27 28" key="1">
    <citation type="submission" date="2019-01" db="EMBL/GenBank/DDBJ databases">
        <title>Draft Genome and Complete Hox-Cluster Characterization of the Sterlet Sturgeon (Acipenser ruthenus).</title>
        <authorList>
            <person name="Wei Q."/>
        </authorList>
    </citation>
    <scope>NUCLEOTIDE SEQUENCE [LARGE SCALE GENOMIC DNA]</scope>
    <source>
        <strain evidence="27">WHYD16114868_AA</strain>
        <tissue evidence="27">Blood</tissue>
    </source>
</reference>
<evidence type="ECO:0000256" key="21">
    <source>
        <dbReference type="ARBA" id="ARBA00023180"/>
    </source>
</evidence>
<dbReference type="GO" id="GO:0005789">
    <property type="term" value="C:endoplasmic reticulum membrane"/>
    <property type="evidence" value="ECO:0007669"/>
    <property type="project" value="UniProtKB-SubCell"/>
</dbReference>
<feature type="signal peptide" evidence="25">
    <location>
        <begin position="1"/>
        <end position="20"/>
    </location>
</feature>
<dbReference type="PANTHER" id="PTHR24365:SF524">
    <property type="entry name" value="TOLL-LIKE RECEPTOR 3"/>
    <property type="match status" value="1"/>
</dbReference>
<dbReference type="SMART" id="SM00255">
    <property type="entry name" value="TIR"/>
    <property type="match status" value="1"/>
</dbReference>
<keyword evidence="9 24" id="KW-0812">Transmembrane</keyword>
<dbReference type="GO" id="GO:0005886">
    <property type="term" value="C:plasma membrane"/>
    <property type="evidence" value="ECO:0007669"/>
    <property type="project" value="TreeGrafter"/>
</dbReference>
<dbReference type="InterPro" id="IPR000483">
    <property type="entry name" value="Cys-rich_flank_reg_C"/>
</dbReference>
<comment type="caution">
    <text evidence="27">The sequence shown here is derived from an EMBL/GenBank/DDBJ whole genome shotgun (WGS) entry which is preliminary data.</text>
</comment>
<dbReference type="GO" id="GO:0051607">
    <property type="term" value="P:defense response to virus"/>
    <property type="evidence" value="ECO:0007669"/>
    <property type="project" value="UniProtKB-ARBA"/>
</dbReference>
<evidence type="ECO:0000256" key="20">
    <source>
        <dbReference type="ARBA" id="ARBA00023170"/>
    </source>
</evidence>
<dbReference type="InterPro" id="IPR000157">
    <property type="entry name" value="TIR_dom"/>
</dbReference>
<dbReference type="PROSITE" id="PS50104">
    <property type="entry name" value="TIR"/>
    <property type="match status" value="1"/>
</dbReference>
<dbReference type="GO" id="GO:0003723">
    <property type="term" value="F:RNA binding"/>
    <property type="evidence" value="ECO:0007669"/>
    <property type="project" value="UniProtKB-KW"/>
</dbReference>
<dbReference type="GO" id="GO:0043330">
    <property type="term" value="P:response to exogenous dsRNA"/>
    <property type="evidence" value="ECO:0007669"/>
    <property type="project" value="UniProtKB-ARBA"/>
</dbReference>